<comment type="similarity">
    <text evidence="2">Belongs to the class-I pyridine nucleotide-disulfide oxidoreductase family.</text>
</comment>
<evidence type="ECO:0000256" key="5">
    <source>
        <dbReference type="ARBA" id="ARBA00023027"/>
    </source>
</evidence>
<dbReference type="EMBL" id="JBHLSV010000024">
    <property type="protein sequence ID" value="MFC0675454.1"/>
    <property type="molecule type" value="Genomic_DNA"/>
</dbReference>
<dbReference type="Pfam" id="PF07992">
    <property type="entry name" value="Pyr_redox_2"/>
    <property type="match status" value="1"/>
</dbReference>
<evidence type="ECO:0000256" key="2">
    <source>
        <dbReference type="ARBA" id="ARBA00007532"/>
    </source>
</evidence>
<dbReference type="InterPro" id="IPR016156">
    <property type="entry name" value="FAD/NAD-linked_Rdtase_dimer_sf"/>
</dbReference>
<reference evidence="8 9" key="1">
    <citation type="submission" date="2024-09" db="EMBL/GenBank/DDBJ databases">
        <authorList>
            <person name="Sun Q."/>
            <person name="Mori K."/>
        </authorList>
    </citation>
    <scope>NUCLEOTIDE SEQUENCE [LARGE SCALE GENOMIC DNA]</scope>
    <source>
        <strain evidence="8 9">CICC 10874</strain>
    </source>
</reference>
<evidence type="ECO:0000256" key="3">
    <source>
        <dbReference type="ARBA" id="ARBA00022630"/>
    </source>
</evidence>
<dbReference type="InterPro" id="IPR050151">
    <property type="entry name" value="Class-I_Pyr_Nuc-Dis_Oxidored"/>
</dbReference>
<proteinExistence type="inferred from homology"/>
<dbReference type="InterPro" id="IPR036188">
    <property type="entry name" value="FAD/NAD-bd_sf"/>
</dbReference>
<keyword evidence="3" id="KW-0285">Flavoprotein</keyword>
<dbReference type="PRINTS" id="PR00368">
    <property type="entry name" value="FADPNR"/>
</dbReference>
<dbReference type="PANTHER" id="PTHR22912:SF151">
    <property type="entry name" value="DIHYDROLIPOYL DEHYDROGENASE, MITOCHONDRIAL"/>
    <property type="match status" value="1"/>
</dbReference>
<keyword evidence="8" id="KW-0560">Oxidoreductase</keyword>
<sequence length="475" mass="49641">MNAGGPAGDRPDYDLIVIGAGPVGENVADYATRRGLRAAIVEEELVGGECSYWACMPSKALLRSGSALRAARAVAGAREAASGELDVAAVLRRRDAFAANWHDDGQVSWLESAGIPLLRGRARLTGPGRIELDGVPYSARAVALATGSVPVLPDIPGLADAAPWGTREMTSVRQVPQSLAIIGGGVAAVEAATVFASFGTRVVVLARGGLLSREEPFAGELVASALRADGVDVRLGTTPHRVDRESGGTVRIALPDGELLEAQEVLAATGRRPATADLGLETVGLDPQERIEVDETMLVAGTDWLYAAGDVNGRALLTHQGKYQARVAGEAIAARLRGGPVRDEPWGRHAATADHAAVPQVVFTHPEVARVGLTEREAVRAGLRIRTVDQEIGAIAGASLHADGYTGRARVVVDEDRGILVGATFAGADVAELLHAATIAVVGEVPLTRLWHAVPAYPTMSELWLRLLEAYGSAD</sequence>
<dbReference type="PIRSF" id="PIRSF000350">
    <property type="entry name" value="Mercury_reductase_MerA"/>
    <property type="match status" value="1"/>
</dbReference>
<dbReference type="InterPro" id="IPR004099">
    <property type="entry name" value="Pyr_nucl-diS_OxRdtase_dimer"/>
</dbReference>
<comment type="cofactor">
    <cofactor evidence="1">
        <name>FAD</name>
        <dbReference type="ChEBI" id="CHEBI:57692"/>
    </cofactor>
</comment>
<evidence type="ECO:0000259" key="7">
    <source>
        <dbReference type="Pfam" id="PF07992"/>
    </source>
</evidence>
<dbReference type="InterPro" id="IPR023753">
    <property type="entry name" value="FAD/NAD-binding_dom"/>
</dbReference>
<dbReference type="Gene3D" id="3.30.390.30">
    <property type="match status" value="1"/>
</dbReference>
<keyword evidence="9" id="KW-1185">Reference proteome</keyword>
<dbReference type="Proteomes" id="UP001589793">
    <property type="component" value="Unassembled WGS sequence"/>
</dbReference>
<gene>
    <name evidence="8" type="ORF">ACFFF6_16000</name>
</gene>
<evidence type="ECO:0000256" key="4">
    <source>
        <dbReference type="ARBA" id="ARBA00022827"/>
    </source>
</evidence>
<keyword evidence="5" id="KW-0520">NAD</keyword>
<dbReference type="RefSeq" id="WP_376982483.1">
    <property type="nucleotide sequence ID" value="NZ_JBHLSV010000024.1"/>
</dbReference>
<dbReference type="Pfam" id="PF02852">
    <property type="entry name" value="Pyr_redox_dim"/>
    <property type="match status" value="1"/>
</dbReference>
<dbReference type="SUPFAM" id="SSF55424">
    <property type="entry name" value="FAD/NAD-linked reductases, dimerisation (C-terminal) domain"/>
    <property type="match status" value="1"/>
</dbReference>
<comment type="caution">
    <text evidence="8">The sequence shown here is derived from an EMBL/GenBank/DDBJ whole genome shotgun (WGS) entry which is preliminary data.</text>
</comment>
<dbReference type="SUPFAM" id="SSF51905">
    <property type="entry name" value="FAD/NAD(P)-binding domain"/>
    <property type="match status" value="1"/>
</dbReference>
<accession>A0ABV6REP0</accession>
<dbReference type="Gene3D" id="3.50.50.60">
    <property type="entry name" value="FAD/NAD(P)-binding domain"/>
    <property type="match status" value="2"/>
</dbReference>
<dbReference type="GO" id="GO:0016491">
    <property type="term" value="F:oxidoreductase activity"/>
    <property type="evidence" value="ECO:0007669"/>
    <property type="project" value="UniProtKB-KW"/>
</dbReference>
<evidence type="ECO:0000259" key="6">
    <source>
        <dbReference type="Pfam" id="PF02852"/>
    </source>
</evidence>
<dbReference type="InterPro" id="IPR001100">
    <property type="entry name" value="Pyr_nuc-diS_OxRdtase"/>
</dbReference>
<dbReference type="PRINTS" id="PR00411">
    <property type="entry name" value="PNDRDTASEI"/>
</dbReference>
<organism evidence="8 9">
    <name type="scientific">Brachybacterium hainanense</name>
    <dbReference type="NCBI Taxonomy" id="1541174"/>
    <lineage>
        <taxon>Bacteria</taxon>
        <taxon>Bacillati</taxon>
        <taxon>Actinomycetota</taxon>
        <taxon>Actinomycetes</taxon>
        <taxon>Micrococcales</taxon>
        <taxon>Dermabacteraceae</taxon>
        <taxon>Brachybacterium</taxon>
    </lineage>
</organism>
<evidence type="ECO:0000256" key="1">
    <source>
        <dbReference type="ARBA" id="ARBA00001974"/>
    </source>
</evidence>
<evidence type="ECO:0000313" key="8">
    <source>
        <dbReference type="EMBL" id="MFC0675454.1"/>
    </source>
</evidence>
<name>A0ABV6REP0_9MICO</name>
<dbReference type="EC" id="1.-.-.-" evidence="8"/>
<keyword evidence="4" id="KW-0274">FAD</keyword>
<protein>
    <submittedName>
        <fullName evidence="8">Dihydrolipoyl dehydrogenase family protein</fullName>
        <ecNumber evidence="8">1.-.-.-</ecNumber>
    </submittedName>
</protein>
<feature type="domain" description="FAD/NAD(P)-binding" evidence="7">
    <location>
        <begin position="13"/>
        <end position="320"/>
    </location>
</feature>
<dbReference type="PANTHER" id="PTHR22912">
    <property type="entry name" value="DISULFIDE OXIDOREDUCTASE"/>
    <property type="match status" value="1"/>
</dbReference>
<feature type="domain" description="Pyridine nucleotide-disulphide oxidoreductase dimerisation" evidence="6">
    <location>
        <begin position="358"/>
        <end position="463"/>
    </location>
</feature>
<evidence type="ECO:0000313" key="9">
    <source>
        <dbReference type="Proteomes" id="UP001589793"/>
    </source>
</evidence>